<dbReference type="PRINTS" id="PR00344">
    <property type="entry name" value="BCTRLSENSOR"/>
</dbReference>
<dbReference type="SUPFAM" id="SSF55874">
    <property type="entry name" value="ATPase domain of HSP90 chaperone/DNA topoisomerase II/histidine kinase"/>
    <property type="match status" value="1"/>
</dbReference>
<evidence type="ECO:0000259" key="7">
    <source>
        <dbReference type="PROSITE" id="PS50109"/>
    </source>
</evidence>
<dbReference type="OrthoDB" id="1791938at2"/>
<comment type="catalytic activity">
    <reaction evidence="1">
        <text>ATP + protein L-histidine = ADP + protein N-phospho-L-histidine.</text>
        <dbReference type="EC" id="2.7.13.3"/>
    </reaction>
</comment>
<gene>
    <name evidence="8" type="ORF">SAMN02745176_02401</name>
</gene>
<dbReference type="EMBL" id="FQZS01000016">
    <property type="protein sequence ID" value="SHJ10462.1"/>
    <property type="molecule type" value="Genomic_DNA"/>
</dbReference>
<dbReference type="RefSeq" id="WP_073026440.1">
    <property type="nucleotide sequence ID" value="NZ_FQZS01000016.1"/>
</dbReference>
<dbReference type="AlphaFoldDB" id="A0A1M6GKJ3"/>
<keyword evidence="3" id="KW-0597">Phosphoprotein</keyword>
<keyword evidence="6" id="KW-1133">Transmembrane helix</keyword>
<feature type="transmembrane region" description="Helical" evidence="6">
    <location>
        <begin position="30"/>
        <end position="47"/>
    </location>
</feature>
<dbReference type="SMART" id="SM00387">
    <property type="entry name" value="HATPase_c"/>
    <property type="match status" value="1"/>
</dbReference>
<evidence type="ECO:0000313" key="9">
    <source>
        <dbReference type="Proteomes" id="UP000184442"/>
    </source>
</evidence>
<keyword evidence="5" id="KW-0902">Two-component regulatory system</keyword>
<feature type="transmembrane region" description="Helical" evidence="6">
    <location>
        <begin position="7"/>
        <end position="24"/>
    </location>
</feature>
<dbReference type="PANTHER" id="PTHR43547">
    <property type="entry name" value="TWO-COMPONENT HISTIDINE KINASE"/>
    <property type="match status" value="1"/>
</dbReference>
<keyword evidence="4 8" id="KW-0418">Kinase</keyword>
<sequence length="426" mass="49626">MSKNIKEMFIVAIFTAMLGQINFYPFGTEFRITIAVIIFPFLLMYFRNLTIADTAFLVAVFVLITRVVIDLWFYKLGFEAAFIRHMPSSFFYICYGITIDRLKFRANAEKPLQFLLILIFADIASNFLELILRKHFISNPFESILETVVITALIRSTMTLCLYWIIKSYNLIITKEEHQRRYHDLLLITAKMKSEIFFLKKSMQDIENAMSKSYGIYNKINDAVKLLDKDLEQIKSDSLELSIQIHEIKKDYNRIVLSMEKILPAREIGNTMKISDIFNVIQGQFIHYIESLNKDIKLSFKVKGDYDTDKYFIIISILNNLIQNSIEACIYDNSYINVISELDNNKVIFRVIDNGKEIPEEAKELIFEPGYTSKYDPNTGLVSTGLGLAHVKMLTEYLNGTINVKLYKREKEFTIIFSAEEILIRR</sequence>
<evidence type="ECO:0000313" key="8">
    <source>
        <dbReference type="EMBL" id="SHJ10462.1"/>
    </source>
</evidence>
<dbReference type="InterPro" id="IPR005467">
    <property type="entry name" value="His_kinase_dom"/>
</dbReference>
<evidence type="ECO:0000256" key="2">
    <source>
        <dbReference type="ARBA" id="ARBA00012438"/>
    </source>
</evidence>
<name>A0A1M6GKJ3_9FIRM</name>
<dbReference type="Pfam" id="PF02518">
    <property type="entry name" value="HATPase_c"/>
    <property type="match status" value="1"/>
</dbReference>
<keyword evidence="9" id="KW-1185">Reference proteome</keyword>
<feature type="transmembrane region" description="Helical" evidence="6">
    <location>
        <begin position="112"/>
        <end position="132"/>
    </location>
</feature>
<dbReference type="InterPro" id="IPR036890">
    <property type="entry name" value="HATPase_C_sf"/>
</dbReference>
<organism evidence="8 9">
    <name type="scientific">Lutispora thermophila DSM 19022</name>
    <dbReference type="NCBI Taxonomy" id="1122184"/>
    <lineage>
        <taxon>Bacteria</taxon>
        <taxon>Bacillati</taxon>
        <taxon>Bacillota</taxon>
        <taxon>Clostridia</taxon>
        <taxon>Lutisporales</taxon>
        <taxon>Lutisporaceae</taxon>
        <taxon>Lutispora</taxon>
    </lineage>
</organism>
<evidence type="ECO:0000256" key="5">
    <source>
        <dbReference type="ARBA" id="ARBA00023012"/>
    </source>
</evidence>
<dbReference type="PROSITE" id="PS50109">
    <property type="entry name" value="HIS_KIN"/>
    <property type="match status" value="1"/>
</dbReference>
<evidence type="ECO:0000256" key="3">
    <source>
        <dbReference type="ARBA" id="ARBA00022553"/>
    </source>
</evidence>
<reference evidence="8 9" key="1">
    <citation type="submission" date="2016-11" db="EMBL/GenBank/DDBJ databases">
        <authorList>
            <person name="Jaros S."/>
            <person name="Januszkiewicz K."/>
            <person name="Wedrychowicz H."/>
        </authorList>
    </citation>
    <scope>NUCLEOTIDE SEQUENCE [LARGE SCALE GENOMIC DNA]</scope>
    <source>
        <strain evidence="8 9">DSM 19022</strain>
    </source>
</reference>
<evidence type="ECO:0000256" key="1">
    <source>
        <dbReference type="ARBA" id="ARBA00000085"/>
    </source>
</evidence>
<keyword evidence="4 8" id="KW-0808">Transferase</keyword>
<dbReference type="InterPro" id="IPR004358">
    <property type="entry name" value="Sig_transdc_His_kin-like_C"/>
</dbReference>
<proteinExistence type="predicted"/>
<dbReference type="PANTHER" id="PTHR43547:SF2">
    <property type="entry name" value="HYBRID SIGNAL TRANSDUCTION HISTIDINE KINASE C"/>
    <property type="match status" value="1"/>
</dbReference>
<accession>A0A1M6GKJ3</accession>
<feature type="transmembrane region" description="Helical" evidence="6">
    <location>
        <begin position="54"/>
        <end position="74"/>
    </location>
</feature>
<dbReference type="Proteomes" id="UP000184442">
    <property type="component" value="Unassembled WGS sequence"/>
</dbReference>
<dbReference type="CDD" id="cd00075">
    <property type="entry name" value="HATPase"/>
    <property type="match status" value="1"/>
</dbReference>
<dbReference type="Gene3D" id="3.30.565.10">
    <property type="entry name" value="Histidine kinase-like ATPase, C-terminal domain"/>
    <property type="match status" value="1"/>
</dbReference>
<feature type="domain" description="Histidine kinase" evidence="7">
    <location>
        <begin position="314"/>
        <end position="421"/>
    </location>
</feature>
<evidence type="ECO:0000256" key="4">
    <source>
        <dbReference type="ARBA" id="ARBA00022777"/>
    </source>
</evidence>
<evidence type="ECO:0000256" key="6">
    <source>
        <dbReference type="SAM" id="Phobius"/>
    </source>
</evidence>
<keyword evidence="6" id="KW-0472">Membrane</keyword>
<dbReference type="EC" id="2.7.13.3" evidence="2"/>
<keyword evidence="6" id="KW-0812">Transmembrane</keyword>
<protein>
    <recommendedName>
        <fullName evidence="2">histidine kinase</fullName>
        <ecNumber evidence="2">2.7.13.3</ecNumber>
    </recommendedName>
</protein>
<dbReference type="InterPro" id="IPR003594">
    <property type="entry name" value="HATPase_dom"/>
</dbReference>
<dbReference type="STRING" id="1122184.SAMN02745176_02401"/>
<feature type="transmembrane region" description="Helical" evidence="6">
    <location>
        <begin position="144"/>
        <end position="166"/>
    </location>
</feature>
<dbReference type="GO" id="GO:0000155">
    <property type="term" value="F:phosphorelay sensor kinase activity"/>
    <property type="evidence" value="ECO:0007669"/>
    <property type="project" value="TreeGrafter"/>
</dbReference>